<reference evidence="1 2" key="1">
    <citation type="submission" date="2017-01" db="EMBL/GenBank/DDBJ databases">
        <title>Novel large sulfur bacteria in the metagenomes of groundwater-fed chemosynthetic microbial mats in the Lake Huron basin.</title>
        <authorList>
            <person name="Sharrar A.M."/>
            <person name="Flood B.E."/>
            <person name="Bailey J.V."/>
            <person name="Jones D.S."/>
            <person name="Biddanda B."/>
            <person name="Ruberg S.A."/>
            <person name="Marcus D.N."/>
            <person name="Dick G.J."/>
        </authorList>
    </citation>
    <scope>NUCLEOTIDE SEQUENCE [LARGE SCALE GENOMIC DNA]</scope>
    <source>
        <strain evidence="1">A8</strain>
    </source>
</reference>
<dbReference type="AlphaFoldDB" id="A0A1Y1QVX2"/>
<comment type="caution">
    <text evidence="1">The sequence shown here is derived from an EMBL/GenBank/DDBJ whole genome shotgun (WGS) entry which is preliminary data.</text>
</comment>
<organism evidence="1 2">
    <name type="scientific">Thiothrix lacustris</name>
    <dbReference type="NCBI Taxonomy" id="525917"/>
    <lineage>
        <taxon>Bacteria</taxon>
        <taxon>Pseudomonadati</taxon>
        <taxon>Pseudomonadota</taxon>
        <taxon>Gammaproteobacteria</taxon>
        <taxon>Thiotrichales</taxon>
        <taxon>Thiotrichaceae</taxon>
        <taxon>Thiothrix</taxon>
    </lineage>
</organism>
<dbReference type="EMBL" id="MTEJ01000018">
    <property type="protein sequence ID" value="OQX15158.1"/>
    <property type="molecule type" value="Genomic_DNA"/>
</dbReference>
<sequence>MYQTHVAAHQHRLHLTPPKVQAVVTLALCQAAVMTRKVHPLHGAMLPVSNVTALAVAKAVQALRLVQVRKAVLALRLVQVRKAVLVIRLALARKVVLAIRLVQARRAVLALRLVQARRVVQAIRLALARRAAKAVLAKKAAIAAIDNGWAYTATEGRGVSLPSIH</sequence>
<dbReference type="Proteomes" id="UP000192491">
    <property type="component" value="Unassembled WGS sequence"/>
</dbReference>
<evidence type="ECO:0000313" key="1">
    <source>
        <dbReference type="EMBL" id="OQX15158.1"/>
    </source>
</evidence>
<name>A0A1Y1QVX2_9GAMM</name>
<proteinExistence type="predicted"/>
<protein>
    <submittedName>
        <fullName evidence="1">Uncharacterized protein</fullName>
    </submittedName>
</protein>
<gene>
    <name evidence="1" type="ORF">BWK73_07545</name>
</gene>
<evidence type="ECO:0000313" key="2">
    <source>
        <dbReference type="Proteomes" id="UP000192491"/>
    </source>
</evidence>
<accession>A0A1Y1QVX2</accession>